<feature type="compositionally biased region" description="Polar residues" evidence="1">
    <location>
        <begin position="95"/>
        <end position="106"/>
    </location>
</feature>
<feature type="compositionally biased region" description="Polar residues" evidence="1">
    <location>
        <begin position="112"/>
        <end position="122"/>
    </location>
</feature>
<comment type="caution">
    <text evidence="2">The sequence shown here is derived from an EMBL/GenBank/DDBJ whole genome shotgun (WGS) entry which is preliminary data.</text>
</comment>
<evidence type="ECO:0000313" key="2">
    <source>
        <dbReference type="EMBL" id="ELZ03207.1"/>
    </source>
</evidence>
<gene>
    <name evidence="2" type="ORF">C482_04274</name>
</gene>
<evidence type="ECO:0000256" key="1">
    <source>
        <dbReference type="SAM" id="MobiDB-lite"/>
    </source>
</evidence>
<reference evidence="2 3" key="1">
    <citation type="journal article" date="2014" name="PLoS Genet.">
        <title>Phylogenetically driven sequencing of extremely halophilic archaea reveals strategies for static and dynamic osmo-response.</title>
        <authorList>
            <person name="Becker E.A."/>
            <person name="Seitzer P.M."/>
            <person name="Tritt A."/>
            <person name="Larsen D."/>
            <person name="Krusor M."/>
            <person name="Yao A.I."/>
            <person name="Wu D."/>
            <person name="Madern D."/>
            <person name="Eisen J.A."/>
            <person name="Darling A.E."/>
            <person name="Facciotti M.T."/>
        </authorList>
    </citation>
    <scope>NUCLEOTIDE SEQUENCE [LARGE SCALE GENOMIC DNA]</scope>
    <source>
        <strain evidence="2 3">JCM 10990</strain>
    </source>
</reference>
<feature type="compositionally biased region" description="Polar residues" evidence="1">
    <location>
        <begin position="25"/>
        <end position="35"/>
    </location>
</feature>
<feature type="region of interest" description="Disordered" evidence="1">
    <location>
        <begin position="87"/>
        <end position="122"/>
    </location>
</feature>
<dbReference type="EMBL" id="AOIN01000034">
    <property type="protein sequence ID" value="ELZ03207.1"/>
    <property type="molecule type" value="Genomic_DNA"/>
</dbReference>
<feature type="region of interest" description="Disordered" evidence="1">
    <location>
        <begin position="1"/>
        <end position="39"/>
    </location>
</feature>
<dbReference type="PATRIC" id="fig|1227492.4.peg.822"/>
<accession>M0AY11</accession>
<dbReference type="Proteomes" id="UP000011693">
    <property type="component" value="Unassembled WGS sequence"/>
</dbReference>
<sequence length="122" mass="13532">MGECGAGRGMIDSDNDSDKTELTARHSTLTSPTDSGRQRRLAIQPAREHGSPHPNGQVLELFRERDETAGEIVVQVLDSTLLFKLGENRVPVEEFQNSSDKTGSDQQEVRTTDTSSDQQREF</sequence>
<protein>
    <submittedName>
        <fullName evidence="2">Uncharacterized protein</fullName>
    </submittedName>
</protein>
<name>M0AY11_9EURY</name>
<dbReference type="AlphaFoldDB" id="M0AY11"/>
<keyword evidence="3" id="KW-1185">Reference proteome</keyword>
<evidence type="ECO:0000313" key="3">
    <source>
        <dbReference type="Proteomes" id="UP000011693"/>
    </source>
</evidence>
<organism evidence="2 3">
    <name type="scientific">Natrialba chahannaoensis JCM 10990</name>
    <dbReference type="NCBI Taxonomy" id="1227492"/>
    <lineage>
        <taxon>Archaea</taxon>
        <taxon>Methanobacteriati</taxon>
        <taxon>Methanobacteriota</taxon>
        <taxon>Stenosarchaea group</taxon>
        <taxon>Halobacteria</taxon>
        <taxon>Halobacteriales</taxon>
        <taxon>Natrialbaceae</taxon>
        <taxon>Natrialba</taxon>
    </lineage>
</organism>
<proteinExistence type="predicted"/>